<dbReference type="AlphaFoldDB" id="A0A1M7ZTE9"/>
<dbReference type="InterPro" id="IPR025393">
    <property type="entry name" value="DUF4301"/>
</dbReference>
<dbReference type="EMBL" id="FRYK01000001">
    <property type="protein sequence ID" value="SHO72146.1"/>
    <property type="molecule type" value="Genomic_DNA"/>
</dbReference>
<dbReference type="Proteomes" id="UP000184611">
    <property type="component" value="Unassembled WGS sequence"/>
</dbReference>
<feature type="domain" description="DUF4301" evidence="1">
    <location>
        <begin position="7"/>
        <end position="507"/>
    </location>
</feature>
<reference evidence="3" key="1">
    <citation type="submission" date="2016-12" db="EMBL/GenBank/DDBJ databases">
        <authorList>
            <person name="Varghese N."/>
            <person name="Submissions S."/>
        </authorList>
    </citation>
    <scope>NUCLEOTIDE SEQUENCE [LARGE SCALE GENOMIC DNA]</scope>
    <source>
        <strain evidence="3">DSM 18830</strain>
    </source>
</reference>
<evidence type="ECO:0000313" key="2">
    <source>
        <dbReference type="EMBL" id="SHO72146.1"/>
    </source>
</evidence>
<dbReference type="Pfam" id="PF14134">
    <property type="entry name" value="DUF4301"/>
    <property type="match status" value="1"/>
</dbReference>
<name>A0A1M7ZTE9_9FLAO</name>
<gene>
    <name evidence="2" type="ORF">SAMN05443547_0472</name>
</gene>
<dbReference type="RefSeq" id="WP_073581038.1">
    <property type="nucleotide sequence ID" value="NZ_CBCSEA010000001.1"/>
</dbReference>
<proteinExistence type="predicted"/>
<dbReference type="OrthoDB" id="5572060at2"/>
<dbReference type="SUPFAM" id="SSF53448">
    <property type="entry name" value="Nucleotide-diphospho-sugar transferases"/>
    <property type="match status" value="1"/>
</dbReference>
<accession>A0A1M7ZTE9</accession>
<protein>
    <recommendedName>
        <fullName evidence="1">DUF4301 domain-containing protein</fullName>
    </recommendedName>
</protein>
<sequence>MEKTFTEADIKYINERGNSLEKIQQQLHFFIEGIPKINLVKSATIGDGIWRFSEEEVFQLVSYFDKFKNRYSIEKFVPASGAATRMFKFLIEFLEDFDPKKDTINAYVNKRNAKDLSIFIFGLKNFPFYKELKEATIALYPNYFSLSNDAKYYTLIKTLLSKEGLDFANKPKGILPFHLREEQIITPIEEHVFEANFFKKEHQKTKIHFTISQEFQTAFESITNKFTDFDISFSYQNQATDTLAVNEDNTPFRIEENKLFFRPGGHGALINNLNALQSDIIYIKNIDNVSQNHRKVIENYKKLLGGVLFWIQYKIFNYLELLSNGDVTETQITEIKDFAENKTAFPLPEEFKYFQTEYKVEYLIKVLNRPIRVCGMVRNEGEPGGGPFWVQDEKGRRTLQIVESSQIDLNNKEQKKIVKKATHFNPVDIVCGVKNFKGEKFNLNQFVEPKTAFITEKTKNGKTIKAFELPGLWNGAMAKWTTIFVEVPLETFNPVKTVNDLLKPAHQVDNG</sequence>
<evidence type="ECO:0000259" key="1">
    <source>
        <dbReference type="Pfam" id="PF14134"/>
    </source>
</evidence>
<organism evidence="2 3">
    <name type="scientific">Flavobacterium cucumis</name>
    <dbReference type="NCBI Taxonomy" id="416016"/>
    <lineage>
        <taxon>Bacteria</taxon>
        <taxon>Pseudomonadati</taxon>
        <taxon>Bacteroidota</taxon>
        <taxon>Flavobacteriia</taxon>
        <taxon>Flavobacteriales</taxon>
        <taxon>Flavobacteriaceae</taxon>
        <taxon>Flavobacterium</taxon>
    </lineage>
</organism>
<dbReference type="STRING" id="416016.SAMN05443547_0472"/>
<keyword evidence="3" id="KW-1185">Reference proteome</keyword>
<dbReference type="InterPro" id="IPR029044">
    <property type="entry name" value="Nucleotide-diphossugar_trans"/>
</dbReference>
<evidence type="ECO:0000313" key="3">
    <source>
        <dbReference type="Proteomes" id="UP000184611"/>
    </source>
</evidence>